<evidence type="ECO:0000313" key="8">
    <source>
        <dbReference type="Proteomes" id="UP000198211"/>
    </source>
</evidence>
<keyword evidence="2 4" id="KW-0863">Zinc-finger</keyword>
<evidence type="ECO:0000313" key="7">
    <source>
        <dbReference type="EMBL" id="OWZ20725.1"/>
    </source>
</evidence>
<name>A0A225WT22_9STRA</name>
<gene>
    <name evidence="7" type="ORF">PHMEG_0004819</name>
</gene>
<organism evidence="7 8">
    <name type="scientific">Phytophthora megakarya</name>
    <dbReference type="NCBI Taxonomy" id="4795"/>
    <lineage>
        <taxon>Eukaryota</taxon>
        <taxon>Sar</taxon>
        <taxon>Stramenopiles</taxon>
        <taxon>Oomycota</taxon>
        <taxon>Peronosporomycetes</taxon>
        <taxon>Peronosporales</taxon>
        <taxon>Peronosporaceae</taxon>
        <taxon>Phytophthora</taxon>
    </lineage>
</organism>
<keyword evidence="1" id="KW-0479">Metal-binding</keyword>
<evidence type="ECO:0000256" key="4">
    <source>
        <dbReference type="PROSITE-ProRule" id="PRU00134"/>
    </source>
</evidence>
<dbReference type="InterPro" id="IPR019734">
    <property type="entry name" value="TPR_rpt"/>
</dbReference>
<dbReference type="PROSITE" id="PS50865">
    <property type="entry name" value="ZF_MYND_2"/>
    <property type="match status" value="1"/>
</dbReference>
<keyword evidence="5" id="KW-0802">TPR repeat</keyword>
<dbReference type="InterPro" id="IPR011990">
    <property type="entry name" value="TPR-like_helical_dom_sf"/>
</dbReference>
<evidence type="ECO:0000256" key="1">
    <source>
        <dbReference type="ARBA" id="ARBA00022723"/>
    </source>
</evidence>
<dbReference type="GO" id="GO:0008270">
    <property type="term" value="F:zinc ion binding"/>
    <property type="evidence" value="ECO:0007669"/>
    <property type="project" value="UniProtKB-KW"/>
</dbReference>
<dbReference type="Gene3D" id="1.25.40.10">
    <property type="entry name" value="Tetratricopeptide repeat domain"/>
    <property type="match status" value="1"/>
</dbReference>
<feature type="domain" description="MYND-type" evidence="6">
    <location>
        <begin position="137"/>
        <end position="181"/>
    </location>
</feature>
<dbReference type="SUPFAM" id="SSF144232">
    <property type="entry name" value="HIT/MYND zinc finger-like"/>
    <property type="match status" value="1"/>
</dbReference>
<keyword evidence="3" id="KW-0862">Zinc</keyword>
<dbReference type="Pfam" id="PF13374">
    <property type="entry name" value="TPR_10"/>
    <property type="match status" value="1"/>
</dbReference>
<sequence>MRPVTTKEKYLVDIFLSNVVTASSNAAAYMTRVGQSNEATQLIKANKLREAENLLRDVLERKPEDGFDAVSVALTQNELGGLLRQFGELDEALKLLQKALKVRDQADERAEIRIALRVTATSRETRSEIRQERKRICSNAACETLNYKDGGLHACMRCRCVFYCSKTCEKQDWKSRHKLYYQPIKK</sequence>
<dbReference type="EMBL" id="NBNE01000295">
    <property type="protein sequence ID" value="OWZ20725.1"/>
    <property type="molecule type" value="Genomic_DNA"/>
</dbReference>
<dbReference type="SUPFAM" id="SSF48452">
    <property type="entry name" value="TPR-like"/>
    <property type="match status" value="1"/>
</dbReference>
<dbReference type="AlphaFoldDB" id="A0A225WT22"/>
<accession>A0A225WT22</accession>
<evidence type="ECO:0000256" key="3">
    <source>
        <dbReference type="ARBA" id="ARBA00022833"/>
    </source>
</evidence>
<proteinExistence type="predicted"/>
<dbReference type="STRING" id="4795.A0A225WT22"/>
<dbReference type="OrthoDB" id="188436at2759"/>
<dbReference type="Proteomes" id="UP000198211">
    <property type="component" value="Unassembled WGS sequence"/>
</dbReference>
<dbReference type="InterPro" id="IPR002893">
    <property type="entry name" value="Znf_MYND"/>
</dbReference>
<dbReference type="PROSITE" id="PS50005">
    <property type="entry name" value="TPR"/>
    <property type="match status" value="1"/>
</dbReference>
<dbReference type="Gene3D" id="6.10.140.2220">
    <property type="match status" value="1"/>
</dbReference>
<evidence type="ECO:0000256" key="2">
    <source>
        <dbReference type="ARBA" id="ARBA00022771"/>
    </source>
</evidence>
<keyword evidence="8" id="KW-1185">Reference proteome</keyword>
<evidence type="ECO:0000259" key="6">
    <source>
        <dbReference type="PROSITE" id="PS50865"/>
    </source>
</evidence>
<feature type="repeat" description="TPR" evidence="5">
    <location>
        <begin position="73"/>
        <end position="106"/>
    </location>
</feature>
<comment type="caution">
    <text evidence="7">The sequence shown here is derived from an EMBL/GenBank/DDBJ whole genome shotgun (WGS) entry which is preliminary data.</text>
</comment>
<reference evidence="8" key="1">
    <citation type="submission" date="2017-03" db="EMBL/GenBank/DDBJ databases">
        <title>Phytopthora megakarya and P. palmivora, two closely related causual agents of cacao black pod achieved similar genome size and gene model numbers by different mechanisms.</title>
        <authorList>
            <person name="Ali S."/>
            <person name="Shao J."/>
            <person name="Larry D.J."/>
            <person name="Kronmiller B."/>
            <person name="Shen D."/>
            <person name="Strem M.D."/>
            <person name="Melnick R.L."/>
            <person name="Guiltinan M.J."/>
            <person name="Tyler B.M."/>
            <person name="Meinhardt L.W."/>
            <person name="Bailey B.A."/>
        </authorList>
    </citation>
    <scope>NUCLEOTIDE SEQUENCE [LARGE SCALE GENOMIC DNA]</scope>
    <source>
        <strain evidence="8">zdho120</strain>
    </source>
</reference>
<evidence type="ECO:0000256" key="5">
    <source>
        <dbReference type="PROSITE-ProRule" id="PRU00339"/>
    </source>
</evidence>
<dbReference type="Pfam" id="PF01753">
    <property type="entry name" value="zf-MYND"/>
    <property type="match status" value="1"/>
</dbReference>
<protein>
    <recommendedName>
        <fullName evidence="6">MYND-type domain-containing protein</fullName>
    </recommendedName>
</protein>